<sequence length="450" mass="49725">MVRTAEEIITALASPDVGAAKKAILELGACLDRNYTPYLYTILARENRYLHAAVFRALALLNDPTSIPHVMDYFRRRVPEVQFFVMECLVSMGSAGATDLVDVVGDNRADWKLRRDAAQILSEMNSEYYIAHLKEKIARLTDSVRKEVVSLFGEVEAVSVMEILTDFLRLDLAEKTPFQIGSRLSDSDKQGNERRLRRLLSVLTAMDPEVSARVNFALSNFGGEEQVRQINDCITSVPDSKILSVLVQIMGHLETPAAVPYLKRFVAHADRRVRGNAVEALARTRDTRAIQYIYPLTQDKDNRVRANAAKAIWEFGGLRAIEVLVGMLKNPESTLRASGAFALGEIGTIHVVEPLLGAVDDSSADVRRNVMAALGKTGDDLAMAPLKRVLFTMDEVPEVRIQAAKSLIAIDRSRDTSEVEAILGEGRVPEEIKKLIRRAGAEVKPAGEGI</sequence>
<name>A0A2N1PRU6_9BACT</name>
<dbReference type="SMART" id="SM00567">
    <property type="entry name" value="EZ_HEAT"/>
    <property type="match status" value="5"/>
</dbReference>
<dbReference type="InterPro" id="IPR004155">
    <property type="entry name" value="PBS_lyase_HEAT"/>
</dbReference>
<dbReference type="AlphaFoldDB" id="A0A2N1PRU6"/>
<gene>
    <name evidence="1" type="ORF">CVV64_04625</name>
</gene>
<dbReference type="Gene3D" id="1.25.10.10">
    <property type="entry name" value="Leucine-rich Repeat Variant"/>
    <property type="match status" value="3"/>
</dbReference>
<reference evidence="1 2" key="1">
    <citation type="journal article" date="2017" name="ISME J.">
        <title>Potential for microbial H2 and metal transformations associated with novel bacteria and archaea in deep terrestrial subsurface sediments.</title>
        <authorList>
            <person name="Hernsdorf A.W."/>
            <person name="Amano Y."/>
            <person name="Miyakawa K."/>
            <person name="Ise K."/>
            <person name="Suzuki Y."/>
            <person name="Anantharaman K."/>
            <person name="Probst A."/>
            <person name="Burstein D."/>
            <person name="Thomas B.C."/>
            <person name="Banfield J.F."/>
        </authorList>
    </citation>
    <scope>NUCLEOTIDE SEQUENCE [LARGE SCALE GENOMIC DNA]</scope>
    <source>
        <strain evidence="1">HGW-Wallbacteria-1</strain>
    </source>
</reference>
<dbReference type="InterPro" id="IPR016024">
    <property type="entry name" value="ARM-type_fold"/>
</dbReference>
<dbReference type="PANTHER" id="PTHR12697">
    <property type="entry name" value="PBS LYASE HEAT-LIKE PROTEIN"/>
    <property type="match status" value="1"/>
</dbReference>
<dbReference type="GO" id="GO:0016491">
    <property type="term" value="F:oxidoreductase activity"/>
    <property type="evidence" value="ECO:0007669"/>
    <property type="project" value="TreeGrafter"/>
</dbReference>
<dbReference type="EMBL" id="PGXC01000003">
    <property type="protein sequence ID" value="PKK91057.1"/>
    <property type="molecule type" value="Genomic_DNA"/>
</dbReference>
<dbReference type="InterPro" id="IPR011989">
    <property type="entry name" value="ARM-like"/>
</dbReference>
<evidence type="ECO:0000313" key="2">
    <source>
        <dbReference type="Proteomes" id="UP000233256"/>
    </source>
</evidence>
<organism evidence="1 2">
    <name type="scientific">Candidatus Wallbacteria bacterium HGW-Wallbacteria-1</name>
    <dbReference type="NCBI Taxonomy" id="2013854"/>
    <lineage>
        <taxon>Bacteria</taxon>
        <taxon>Candidatus Walliibacteriota</taxon>
    </lineage>
</organism>
<evidence type="ECO:0008006" key="3">
    <source>
        <dbReference type="Google" id="ProtNLM"/>
    </source>
</evidence>
<accession>A0A2N1PRU6</accession>
<dbReference type="Proteomes" id="UP000233256">
    <property type="component" value="Unassembled WGS sequence"/>
</dbReference>
<proteinExistence type="predicted"/>
<dbReference type="SUPFAM" id="SSF48371">
    <property type="entry name" value="ARM repeat"/>
    <property type="match status" value="2"/>
</dbReference>
<dbReference type="Pfam" id="PF13646">
    <property type="entry name" value="HEAT_2"/>
    <property type="match status" value="2"/>
</dbReference>
<protein>
    <recommendedName>
        <fullName evidence="3">HEAT repeat domain-containing protein</fullName>
    </recommendedName>
</protein>
<comment type="caution">
    <text evidence="1">The sequence shown here is derived from an EMBL/GenBank/DDBJ whole genome shotgun (WGS) entry which is preliminary data.</text>
</comment>
<evidence type="ECO:0000313" key="1">
    <source>
        <dbReference type="EMBL" id="PKK91057.1"/>
    </source>
</evidence>
<dbReference type="PANTHER" id="PTHR12697:SF5">
    <property type="entry name" value="DEOXYHYPUSINE HYDROXYLASE"/>
    <property type="match status" value="1"/>
</dbReference>